<evidence type="ECO:0000256" key="2">
    <source>
        <dbReference type="SAM" id="Phobius"/>
    </source>
</evidence>
<keyword evidence="2" id="KW-1133">Transmembrane helix</keyword>
<feature type="region of interest" description="Disordered" evidence="1">
    <location>
        <begin position="341"/>
        <end position="390"/>
    </location>
</feature>
<gene>
    <name evidence="3" type="ORF">IAD51_03730</name>
</gene>
<reference evidence="3" key="2">
    <citation type="journal article" date="2021" name="PeerJ">
        <title>Extensive microbial diversity within the chicken gut microbiome revealed by metagenomics and culture.</title>
        <authorList>
            <person name="Gilroy R."/>
            <person name="Ravi A."/>
            <person name="Getino M."/>
            <person name="Pursley I."/>
            <person name="Horton D.L."/>
            <person name="Alikhan N.F."/>
            <person name="Baker D."/>
            <person name="Gharbi K."/>
            <person name="Hall N."/>
            <person name="Watson M."/>
            <person name="Adriaenssens E.M."/>
            <person name="Foster-Nyarko E."/>
            <person name="Jarju S."/>
            <person name="Secka A."/>
            <person name="Antonio M."/>
            <person name="Oren A."/>
            <person name="Chaudhuri R.R."/>
            <person name="La Ragione R."/>
            <person name="Hildebrand F."/>
            <person name="Pallen M.J."/>
        </authorList>
    </citation>
    <scope>NUCLEOTIDE SEQUENCE</scope>
    <source>
        <strain evidence="3">1063</strain>
    </source>
</reference>
<evidence type="ECO:0000313" key="3">
    <source>
        <dbReference type="EMBL" id="HIU21331.1"/>
    </source>
</evidence>
<feature type="transmembrane region" description="Helical" evidence="2">
    <location>
        <begin position="76"/>
        <end position="96"/>
    </location>
</feature>
<dbReference type="Proteomes" id="UP000824088">
    <property type="component" value="Unassembled WGS sequence"/>
</dbReference>
<dbReference type="EMBL" id="DVMN01000064">
    <property type="protein sequence ID" value="HIU21331.1"/>
    <property type="molecule type" value="Genomic_DNA"/>
</dbReference>
<sequence length="390" mass="42176">MANQNQTAGGQGREPKFLLSGLFVDADVVVEPEEPAKIVVAGMAEARIKKEYPDGYFKKAGAVLRSNYSLLLKGSLWFAPAALVFMLVFLVAAPFFEQYVMGSGYNFMMGIGVGAYPGGDNIALSVAKLYWDVYQPLLMMLAGAGIIAAPFIAGLFYCAKRAYYQDFYKRVTRTFFMGFAKYWWKFLVTATVGILIALAMGTALVYQLQQEQLGTAGAGSMAAVVLSFLIGAPLLTVPMVMMSLFTTYGLSLKDSFKDALVLIVNNPFMTIICGVLSAAPLLLLMINNIFAIIICIAMLLVGFVYWAQCWVAMADRGMTKCKALKVYTDKKKALALRAQKGGAAKNKAGKGGAQTQSGAAAQPVGQQAKKPAAKQAPKPYVNPKKKKKKK</sequence>
<name>A0A9D1HRJ1_9FIRM</name>
<proteinExistence type="predicted"/>
<feature type="transmembrane region" description="Helical" evidence="2">
    <location>
        <begin position="259"/>
        <end position="283"/>
    </location>
</feature>
<feature type="transmembrane region" description="Helical" evidence="2">
    <location>
        <begin position="137"/>
        <end position="159"/>
    </location>
</feature>
<reference evidence="3" key="1">
    <citation type="submission" date="2020-10" db="EMBL/GenBank/DDBJ databases">
        <authorList>
            <person name="Gilroy R."/>
        </authorList>
    </citation>
    <scope>NUCLEOTIDE SEQUENCE</scope>
    <source>
        <strain evidence="3">1063</strain>
    </source>
</reference>
<feature type="compositionally biased region" description="Low complexity" evidence="1">
    <location>
        <begin position="353"/>
        <end position="379"/>
    </location>
</feature>
<feature type="transmembrane region" description="Helical" evidence="2">
    <location>
        <begin position="182"/>
        <end position="206"/>
    </location>
</feature>
<feature type="transmembrane region" description="Helical" evidence="2">
    <location>
        <begin position="289"/>
        <end position="313"/>
    </location>
</feature>
<feature type="transmembrane region" description="Helical" evidence="2">
    <location>
        <begin position="218"/>
        <end position="247"/>
    </location>
</feature>
<evidence type="ECO:0008006" key="5">
    <source>
        <dbReference type="Google" id="ProtNLM"/>
    </source>
</evidence>
<evidence type="ECO:0000313" key="4">
    <source>
        <dbReference type="Proteomes" id="UP000824088"/>
    </source>
</evidence>
<protein>
    <recommendedName>
        <fullName evidence="5">DUF4013 domain-containing protein</fullName>
    </recommendedName>
</protein>
<keyword evidence="2" id="KW-0812">Transmembrane</keyword>
<accession>A0A9D1HRJ1</accession>
<organism evidence="3 4">
    <name type="scientific">Candidatus Limadaptatus stercorigallinarum</name>
    <dbReference type="NCBI Taxonomy" id="2840845"/>
    <lineage>
        <taxon>Bacteria</taxon>
        <taxon>Bacillati</taxon>
        <taxon>Bacillota</taxon>
        <taxon>Clostridia</taxon>
        <taxon>Eubacteriales</taxon>
        <taxon>Candidatus Limadaptatus</taxon>
    </lineage>
</organism>
<dbReference type="AlphaFoldDB" id="A0A9D1HRJ1"/>
<evidence type="ECO:0000256" key="1">
    <source>
        <dbReference type="SAM" id="MobiDB-lite"/>
    </source>
</evidence>
<comment type="caution">
    <text evidence="3">The sequence shown here is derived from an EMBL/GenBank/DDBJ whole genome shotgun (WGS) entry which is preliminary data.</text>
</comment>
<keyword evidence="2" id="KW-0472">Membrane</keyword>